<gene>
    <name evidence="2" type="ORF">GZ085_01710</name>
</gene>
<dbReference type="InterPro" id="IPR029058">
    <property type="entry name" value="AB_hydrolase_fold"/>
</dbReference>
<organism evidence="2 3">
    <name type="scientific">Sulfuriferula multivorans</name>
    <dbReference type="NCBI Taxonomy" id="1559896"/>
    <lineage>
        <taxon>Bacteria</taxon>
        <taxon>Pseudomonadati</taxon>
        <taxon>Pseudomonadota</taxon>
        <taxon>Betaproteobacteria</taxon>
        <taxon>Nitrosomonadales</taxon>
        <taxon>Sulfuricellaceae</taxon>
        <taxon>Sulfuriferula</taxon>
    </lineage>
</organism>
<dbReference type="PANTHER" id="PTHR42103:SF2">
    <property type="entry name" value="AB HYDROLASE-1 DOMAIN-CONTAINING PROTEIN"/>
    <property type="match status" value="1"/>
</dbReference>
<keyword evidence="2" id="KW-0378">Hydrolase</keyword>
<protein>
    <submittedName>
        <fullName evidence="2">Alpha/beta hydrolase</fullName>
    </submittedName>
</protein>
<comment type="caution">
    <text evidence="2">The sequence shown here is derived from an EMBL/GenBank/DDBJ whole genome shotgun (WGS) entry which is preliminary data.</text>
</comment>
<dbReference type="Gene3D" id="3.40.50.1820">
    <property type="entry name" value="alpha/beta hydrolase"/>
    <property type="match status" value="1"/>
</dbReference>
<dbReference type="InterPro" id="IPR022742">
    <property type="entry name" value="Hydrolase_4"/>
</dbReference>
<dbReference type="Pfam" id="PF12146">
    <property type="entry name" value="Hydrolase_4"/>
    <property type="match status" value="1"/>
</dbReference>
<evidence type="ECO:0000313" key="2">
    <source>
        <dbReference type="EMBL" id="NDP47108.1"/>
    </source>
</evidence>
<accession>A0A7C9P8B1</accession>
<proteinExistence type="predicted"/>
<name>A0A7C9P8B1_9PROT</name>
<evidence type="ECO:0000313" key="3">
    <source>
        <dbReference type="Proteomes" id="UP000483432"/>
    </source>
</evidence>
<evidence type="ECO:0000259" key="1">
    <source>
        <dbReference type="Pfam" id="PF12146"/>
    </source>
</evidence>
<reference evidence="2 3" key="1">
    <citation type="submission" date="2019-09" db="EMBL/GenBank/DDBJ databases">
        <title>H2 Metabolism Revealed by Metagenomic Analysis in Subglacial Sediment of East Antarctica.</title>
        <authorList>
            <person name="Yang Z."/>
            <person name="Zhang Y."/>
            <person name="Lv Y."/>
            <person name="Yan W."/>
            <person name="Xiao X."/>
            <person name="Sun B."/>
            <person name="Ma H."/>
        </authorList>
    </citation>
    <scope>NUCLEOTIDE SEQUENCE [LARGE SCALE GENOMIC DNA]</scope>
    <source>
        <strain evidence="2">Bin2_2</strain>
    </source>
</reference>
<dbReference type="PANTHER" id="PTHR42103">
    <property type="entry name" value="ALPHA/BETA-HYDROLASES SUPERFAMILY PROTEIN"/>
    <property type="match status" value="1"/>
</dbReference>
<dbReference type="Proteomes" id="UP000483432">
    <property type="component" value="Unassembled WGS sequence"/>
</dbReference>
<dbReference type="AlphaFoldDB" id="A0A7C9P8B1"/>
<dbReference type="SUPFAM" id="SSF53474">
    <property type="entry name" value="alpha/beta-Hydrolases"/>
    <property type="match status" value="1"/>
</dbReference>
<feature type="domain" description="Serine aminopeptidase S33" evidence="1">
    <location>
        <begin position="38"/>
        <end position="136"/>
    </location>
</feature>
<sequence>MKRFKLRIPVPAGKLETVIDDPETDRRGLLLVAHPHPLHGGSMDNKVVTTLAKAANEAGWVSVRPNFRGVGMSDGAFDAGIGETDDLLAVAHFVEASYPGLPWALAGFSFGAFVQHRLCQQLDARRLILVAPAVTLYAFDPVPADTVVIYGDADELIPPAAIQRWAEQQHLTQKIIPQAGHFFHGKLKELKQAFMEACPC</sequence>
<dbReference type="EMBL" id="JAAFGW010000013">
    <property type="protein sequence ID" value="NDP47108.1"/>
    <property type="molecule type" value="Genomic_DNA"/>
</dbReference>
<dbReference type="GO" id="GO:0016787">
    <property type="term" value="F:hydrolase activity"/>
    <property type="evidence" value="ECO:0007669"/>
    <property type="project" value="UniProtKB-KW"/>
</dbReference>